<proteinExistence type="predicted"/>
<dbReference type="GeneID" id="8044639"/>
<sequence>MSDNNITTNHQTIDNGDFPSLRMLGDKQNLVLDVAVETADIYIDNIGDFIFTRHEADGSIHLVHDPLNRWSVDQIPAELKKNMEVTYSQCLARVSLISTDRICMILNITEQVLDSVFNSELAKSFAKPPFSRLITHILDTNLTVSRQNFLFPAYTFHRVRVGSLDSDNLVEKVFFLRDFEFKLMQRLSQIKSFTERFPNCHSLKAVILKAASPSRLTDSGEIRLILDHIKSNLLNAKDARECWERCNELPMPNTEAAKFIRKLNSKRNFVQWYLNVSIKFKNKAIVVKTLTHHFGRFKDGEEPNADNVVNDIINEPGFVNDMFPIQMSFDQPTSKSDLKNKQANNRRTFHNDGKDGNGKIKKLKTDNKGYVAGGKTKGQNMTSCM</sequence>
<dbReference type="CGD" id="CAL0000168591">
    <property type="gene designation" value="Cd36_04320"/>
</dbReference>
<reference evidence="3 4" key="1">
    <citation type="journal article" date="2009" name="Genome Res.">
        <title>Comparative genomics of the fungal pathogens Candida dubliniensis and Candida albicans.</title>
        <authorList>
            <person name="Jackson A.P."/>
            <person name="Gamble J.A."/>
            <person name="Yeomans T."/>
            <person name="Moran G.P."/>
            <person name="Saunders D."/>
            <person name="Harris D."/>
            <person name="Aslett M."/>
            <person name="Barrell J.F."/>
            <person name="Butler G."/>
            <person name="Citiulo F."/>
            <person name="Coleman D.C."/>
            <person name="de Groot P.W.J."/>
            <person name="Goodwin T.J."/>
            <person name="Quail M.A."/>
            <person name="McQuillan J."/>
            <person name="Munro C.A."/>
            <person name="Pain A."/>
            <person name="Poulter R.T."/>
            <person name="Rajandream M.A."/>
            <person name="Renauld H."/>
            <person name="Spiering M.J."/>
            <person name="Tivey A."/>
            <person name="Gow N.A.R."/>
            <person name="Barrell B."/>
            <person name="Sullivan D.J."/>
            <person name="Berriman M."/>
        </authorList>
    </citation>
    <scope>NUCLEOTIDE SEQUENCE [LARGE SCALE GENOMIC DNA]</scope>
    <source>
        <strain evidence="4">CD36 / ATCC MYA-646 / CBS 7987 / NCPF 3949 / NRRL Y-17841</strain>
    </source>
</reference>
<keyword evidence="4" id="KW-1185">Reference proteome</keyword>
<dbReference type="VEuPathDB" id="FungiDB:CD36_04320"/>
<dbReference type="EMBL" id="FM992688">
    <property type="protein sequence ID" value="CAX44692.1"/>
    <property type="molecule type" value="Genomic_DNA"/>
</dbReference>
<dbReference type="RefSeq" id="XP_002417102.1">
    <property type="nucleotide sequence ID" value="XM_002417057.1"/>
</dbReference>
<dbReference type="HOGENOM" id="CLU_056750_0_0_1"/>
<dbReference type="Proteomes" id="UP000002605">
    <property type="component" value="Chromosome 1"/>
</dbReference>
<evidence type="ECO:0000313" key="3">
    <source>
        <dbReference type="EMBL" id="CAX44692.1"/>
    </source>
</evidence>
<accession>B9W7N1</accession>
<name>B9W7N1_CANDC</name>
<feature type="region of interest" description="Disordered" evidence="1">
    <location>
        <begin position="330"/>
        <end position="361"/>
    </location>
</feature>
<gene>
    <name evidence="2" type="ordered locus">Cd36_04320</name>
    <name evidence="3" type="ORF">CD36_04320</name>
</gene>
<evidence type="ECO:0000313" key="2">
    <source>
        <dbReference type="CGD" id="CAL0000168591"/>
    </source>
</evidence>
<dbReference type="AlphaFoldDB" id="B9W7N1"/>
<evidence type="ECO:0000256" key="1">
    <source>
        <dbReference type="SAM" id="MobiDB-lite"/>
    </source>
</evidence>
<feature type="compositionally biased region" description="Basic and acidic residues" evidence="1">
    <location>
        <begin position="349"/>
        <end position="361"/>
    </location>
</feature>
<protein>
    <submittedName>
        <fullName evidence="3">Gag protein, transposable element protein</fullName>
    </submittedName>
</protein>
<organism evidence="3 4">
    <name type="scientific">Candida dubliniensis (strain CD36 / ATCC MYA-646 / CBS 7987 / NCPF 3949 / NRRL Y-17841)</name>
    <name type="common">Yeast</name>
    <dbReference type="NCBI Taxonomy" id="573826"/>
    <lineage>
        <taxon>Eukaryota</taxon>
        <taxon>Fungi</taxon>
        <taxon>Dikarya</taxon>
        <taxon>Ascomycota</taxon>
        <taxon>Saccharomycotina</taxon>
        <taxon>Pichiomycetes</taxon>
        <taxon>Debaryomycetaceae</taxon>
        <taxon>Candida/Lodderomyces clade</taxon>
        <taxon>Candida</taxon>
    </lineage>
</organism>
<feature type="compositionally biased region" description="Polar residues" evidence="1">
    <location>
        <begin position="330"/>
        <end position="346"/>
    </location>
</feature>
<evidence type="ECO:0000313" key="4">
    <source>
        <dbReference type="Proteomes" id="UP000002605"/>
    </source>
</evidence>
<dbReference type="KEGG" id="cdu:CD36_04320"/>